<comment type="caution">
    <text evidence="1">The sequence shown here is derived from an EMBL/GenBank/DDBJ whole genome shotgun (WGS) entry which is preliminary data.</text>
</comment>
<proteinExistence type="predicted"/>
<dbReference type="Proteomes" id="UP000785679">
    <property type="component" value="Unassembled WGS sequence"/>
</dbReference>
<sequence length="94" mass="11468">MHEIQQLHLFLKPNLLVKKSLINLVSSFRSNKFKSYLNNWKVFRKAQISQFEKYKIIHIMIFCRFLSLFFRLFNTSFDFFVNQFYEISSNSNSQ</sequence>
<keyword evidence="2" id="KW-1185">Reference proteome</keyword>
<protein>
    <submittedName>
        <fullName evidence="1">Uncharacterized protein</fullName>
    </submittedName>
</protein>
<evidence type="ECO:0000313" key="1">
    <source>
        <dbReference type="EMBL" id="TNV74945.1"/>
    </source>
</evidence>
<dbReference type="AlphaFoldDB" id="A0A8J8SY54"/>
<dbReference type="EMBL" id="RRYP01016543">
    <property type="protein sequence ID" value="TNV74945.1"/>
    <property type="molecule type" value="Genomic_DNA"/>
</dbReference>
<gene>
    <name evidence="1" type="ORF">FGO68_gene15508</name>
</gene>
<evidence type="ECO:0000313" key="2">
    <source>
        <dbReference type="Proteomes" id="UP000785679"/>
    </source>
</evidence>
<accession>A0A8J8SY54</accession>
<organism evidence="1 2">
    <name type="scientific">Halteria grandinella</name>
    <dbReference type="NCBI Taxonomy" id="5974"/>
    <lineage>
        <taxon>Eukaryota</taxon>
        <taxon>Sar</taxon>
        <taxon>Alveolata</taxon>
        <taxon>Ciliophora</taxon>
        <taxon>Intramacronucleata</taxon>
        <taxon>Spirotrichea</taxon>
        <taxon>Stichotrichia</taxon>
        <taxon>Sporadotrichida</taxon>
        <taxon>Halteriidae</taxon>
        <taxon>Halteria</taxon>
    </lineage>
</organism>
<reference evidence="1" key="1">
    <citation type="submission" date="2019-06" db="EMBL/GenBank/DDBJ databases">
        <authorList>
            <person name="Zheng W."/>
        </authorList>
    </citation>
    <scope>NUCLEOTIDE SEQUENCE</scope>
    <source>
        <strain evidence="1">QDHG01</strain>
    </source>
</reference>
<name>A0A8J8SY54_HALGN</name>